<gene>
    <name evidence="2" type="ORF">PC9H_007966</name>
</gene>
<organism evidence="2 3">
    <name type="scientific">Pleurotus ostreatus</name>
    <name type="common">Oyster mushroom</name>
    <name type="synonym">White-rot fungus</name>
    <dbReference type="NCBI Taxonomy" id="5322"/>
    <lineage>
        <taxon>Eukaryota</taxon>
        <taxon>Fungi</taxon>
        <taxon>Dikarya</taxon>
        <taxon>Basidiomycota</taxon>
        <taxon>Agaricomycotina</taxon>
        <taxon>Agaricomycetes</taxon>
        <taxon>Agaricomycetidae</taxon>
        <taxon>Agaricales</taxon>
        <taxon>Pleurotineae</taxon>
        <taxon>Pleurotaceae</taxon>
        <taxon>Pleurotus</taxon>
    </lineage>
</organism>
<dbReference type="GO" id="GO:0005634">
    <property type="term" value="C:nucleus"/>
    <property type="evidence" value="ECO:0007669"/>
    <property type="project" value="TreeGrafter"/>
</dbReference>
<dbReference type="Gene3D" id="3.40.630.30">
    <property type="match status" value="1"/>
</dbReference>
<accession>A0A8H7DS59</accession>
<dbReference type="VEuPathDB" id="FungiDB:PC9H_007966"/>
<evidence type="ECO:0000313" key="2">
    <source>
        <dbReference type="EMBL" id="KAF7428734.1"/>
    </source>
</evidence>
<dbReference type="InterPro" id="IPR052742">
    <property type="entry name" value="Mito_N-acetyltransferase"/>
</dbReference>
<dbReference type="GeneID" id="59377784"/>
<evidence type="ECO:0000313" key="3">
    <source>
        <dbReference type="Proteomes" id="UP000623687"/>
    </source>
</evidence>
<dbReference type="PROSITE" id="PS51186">
    <property type="entry name" value="GNAT"/>
    <property type="match status" value="1"/>
</dbReference>
<dbReference type="PANTHER" id="PTHR43138:SF1">
    <property type="entry name" value="N-ACETYLTRANSFERASE ACA1"/>
    <property type="match status" value="1"/>
</dbReference>
<keyword evidence="3" id="KW-1185">Reference proteome</keyword>
<proteinExistence type="predicted"/>
<dbReference type="EMBL" id="JACETU010000005">
    <property type="protein sequence ID" value="KAF7428734.1"/>
    <property type="molecule type" value="Genomic_DNA"/>
</dbReference>
<dbReference type="Pfam" id="PF00583">
    <property type="entry name" value="Acetyltransf_1"/>
    <property type="match status" value="1"/>
</dbReference>
<comment type="caution">
    <text evidence="2">The sequence shown here is derived from an EMBL/GenBank/DDBJ whole genome shotgun (WGS) entry which is preliminary data.</text>
</comment>
<dbReference type="OrthoDB" id="10264707at2759"/>
<feature type="domain" description="N-acetyltransferase" evidence="1">
    <location>
        <begin position="146"/>
        <end position="256"/>
    </location>
</feature>
<dbReference type="InterPro" id="IPR016181">
    <property type="entry name" value="Acyl_CoA_acyltransferase"/>
</dbReference>
<dbReference type="PANTHER" id="PTHR43138">
    <property type="entry name" value="ACETYLTRANSFERASE, GNAT FAMILY"/>
    <property type="match status" value="1"/>
</dbReference>
<dbReference type="GO" id="GO:0016747">
    <property type="term" value="F:acyltransferase activity, transferring groups other than amino-acyl groups"/>
    <property type="evidence" value="ECO:0007669"/>
    <property type="project" value="InterPro"/>
</dbReference>
<name>A0A8H7DS59_PLEOS</name>
<dbReference type="AlphaFoldDB" id="A0A8H7DS59"/>
<dbReference type="Proteomes" id="UP000623687">
    <property type="component" value="Unassembled WGS sequence"/>
</dbReference>
<dbReference type="RefSeq" id="XP_036631106.1">
    <property type="nucleotide sequence ID" value="XM_036777486.1"/>
</dbReference>
<reference evidence="2" key="1">
    <citation type="submission" date="2019-07" db="EMBL/GenBank/DDBJ databases">
        <authorList>
            <person name="Palmer J.M."/>
        </authorList>
    </citation>
    <scope>NUCLEOTIDE SEQUENCE</scope>
    <source>
        <strain evidence="2">PC9</strain>
    </source>
</reference>
<sequence>MSAYGEITRSYRDNTLPLGSTLWLARNSTPQQSGSDSTSAPTGHRSSTYVSIHHLTLESALGFVGLVEHLHETFAQVVEEGFTYPQEGDLTRDAFESYFFAGDVFVAIIGNTPQMVLGGGQSSDVTDGEAHEVGLEGAQNGRQWVDCVAGFYYVKPNYPGRSSHICNAGFVVPPHHRGRNFGSALARSYVHYAPKLGYKASVFNLVYVNNTASVRLWERLGFTKAGLIPRAGRLRRPDGNGEHYVDAHVFYKSFVEDLEY</sequence>
<dbReference type="SUPFAM" id="SSF55729">
    <property type="entry name" value="Acyl-CoA N-acyltransferases (Nat)"/>
    <property type="match status" value="1"/>
</dbReference>
<protein>
    <recommendedName>
        <fullName evidence="1">N-acetyltransferase domain-containing protein</fullName>
    </recommendedName>
</protein>
<dbReference type="InterPro" id="IPR000182">
    <property type="entry name" value="GNAT_dom"/>
</dbReference>
<evidence type="ECO:0000259" key="1">
    <source>
        <dbReference type="PROSITE" id="PS51186"/>
    </source>
</evidence>